<dbReference type="NCBIfam" id="NF040521">
    <property type="entry name" value="C45_proenzyme"/>
    <property type="match status" value="1"/>
</dbReference>
<dbReference type="Gene3D" id="3.60.60.10">
    <property type="entry name" value="Penicillin V Acylase, Chain A"/>
    <property type="match status" value="1"/>
</dbReference>
<keyword evidence="3" id="KW-1185">Reference proteome</keyword>
<dbReference type="InterPro" id="IPR047794">
    <property type="entry name" value="C45_proenzyme-like"/>
</dbReference>
<gene>
    <name evidence="2" type="ORF">KZC51_05155</name>
</gene>
<proteinExistence type="predicted"/>
<feature type="domain" description="Peptidase C45 hydrolase" evidence="1">
    <location>
        <begin position="125"/>
        <end position="336"/>
    </location>
</feature>
<protein>
    <submittedName>
        <fullName evidence="2">C45 family peptidase</fullName>
    </submittedName>
</protein>
<dbReference type="InterPro" id="IPR005079">
    <property type="entry name" value="Peptidase_C45_hydrolase"/>
</dbReference>
<reference evidence="2 3" key="1">
    <citation type="submission" date="2021-06" db="EMBL/GenBank/DDBJ databases">
        <title>Genome-based taxonomic framework of Microbacterium strains isolated from marine environment, the description of four new species and reclassification of four preexisting species.</title>
        <authorList>
            <person name="Lee S.D."/>
            <person name="Kim S.-M."/>
            <person name="Byeon Y.-S."/>
            <person name="Yang H.L."/>
            <person name="Kim I.S."/>
        </authorList>
    </citation>
    <scope>NUCLEOTIDE SEQUENCE [LARGE SCALE GENOMIC DNA]</scope>
    <source>
        <strain evidence="2 3">SSW1-49</strain>
    </source>
</reference>
<organism evidence="2 3">
    <name type="scientific">Microbacterium croceum</name>
    <dbReference type="NCBI Taxonomy" id="2851645"/>
    <lineage>
        <taxon>Bacteria</taxon>
        <taxon>Bacillati</taxon>
        <taxon>Actinomycetota</taxon>
        <taxon>Actinomycetes</taxon>
        <taxon>Micrococcales</taxon>
        <taxon>Microbacteriaceae</taxon>
        <taxon>Microbacterium</taxon>
    </lineage>
</organism>
<evidence type="ECO:0000313" key="2">
    <source>
        <dbReference type="EMBL" id="MCK2035522.1"/>
    </source>
</evidence>
<evidence type="ECO:0000313" key="3">
    <source>
        <dbReference type="Proteomes" id="UP001300096"/>
    </source>
</evidence>
<sequence>MRRQPDAVAAGAVPVIELSGDGRARGRTHGEEARSLISSSMERWRDRIEQLTGRSSADHVARFLGASRLIDAVRVGSPDLYDEVRGIAEASGQPLDDVFAYNFMDEEWRYAGVSAIGCSVIGIEGESGVILGQNMDLPASMDGSQVLLHIRADADDPEQFVASAAGMIGVLGVNREGVACCVNTLAQLPSALEGMPVAFLIREILRRRTRVEAGTYLRSVRHASGQNYAIADRHGIDSYECSAAGISARPIAGPTLVHTNHPLWTAGAAELAARPDELELSGTRSRYNYLSVAVPQLRDAAELETVFASRDSGVCVVPRPPRMSKTFCGAVFEIGEDMTSARFALGQPGAVEWSTAVWSAPAGA</sequence>
<dbReference type="Proteomes" id="UP001300096">
    <property type="component" value="Unassembled WGS sequence"/>
</dbReference>
<evidence type="ECO:0000259" key="1">
    <source>
        <dbReference type="Pfam" id="PF03417"/>
    </source>
</evidence>
<dbReference type="InterPro" id="IPR047801">
    <property type="entry name" value="Peptidase_C45"/>
</dbReference>
<dbReference type="Pfam" id="PF03417">
    <property type="entry name" value="AAT"/>
    <property type="match status" value="1"/>
</dbReference>
<comment type="caution">
    <text evidence="2">The sequence shown here is derived from an EMBL/GenBank/DDBJ whole genome shotgun (WGS) entry which is preliminary data.</text>
</comment>
<dbReference type="PANTHER" id="PTHR34180:SF1">
    <property type="entry name" value="BETA-ALANYL-DOPAMINE_CARCININE HYDROLASE"/>
    <property type="match status" value="1"/>
</dbReference>
<dbReference type="Gene3D" id="1.10.10.2120">
    <property type="match status" value="1"/>
</dbReference>
<name>A0ABT0FCT2_9MICO</name>
<dbReference type="PANTHER" id="PTHR34180">
    <property type="entry name" value="PEPTIDASE C45"/>
    <property type="match status" value="1"/>
</dbReference>
<dbReference type="EMBL" id="JAHWXN010000001">
    <property type="protein sequence ID" value="MCK2035522.1"/>
    <property type="molecule type" value="Genomic_DNA"/>
</dbReference>
<dbReference type="RefSeq" id="WP_247628941.1">
    <property type="nucleotide sequence ID" value="NZ_JAHWXN010000001.1"/>
</dbReference>
<accession>A0ABT0FCT2</accession>